<dbReference type="NCBIfam" id="TIGR02032">
    <property type="entry name" value="GG-red-SF"/>
    <property type="match status" value="1"/>
</dbReference>
<dbReference type="InterPro" id="IPR050407">
    <property type="entry name" value="Geranylgeranyl_reductase"/>
</dbReference>
<dbReference type="InterPro" id="IPR011777">
    <property type="entry name" value="Geranylgeranyl_Rdtase_fam"/>
</dbReference>
<evidence type="ECO:0000259" key="1">
    <source>
        <dbReference type="Pfam" id="PF01494"/>
    </source>
</evidence>
<dbReference type="Proteomes" id="UP000030302">
    <property type="component" value="Chromosome"/>
</dbReference>
<accession>A0A0A1F492</accession>
<dbReference type="Pfam" id="PF01494">
    <property type="entry name" value="FAD_binding_3"/>
    <property type="match status" value="1"/>
</dbReference>
<evidence type="ECO:0000313" key="2">
    <source>
        <dbReference type="EMBL" id="AIY39341.1"/>
    </source>
</evidence>
<keyword evidence="3" id="KW-1185">Reference proteome</keyword>
<dbReference type="Gene3D" id="3.50.50.60">
    <property type="entry name" value="FAD/NAD(P)-binding domain"/>
    <property type="match status" value="1"/>
</dbReference>
<gene>
    <name evidence="2" type="ORF">LT85_0181</name>
</gene>
<dbReference type="AlphaFoldDB" id="A0A0A1F492"/>
<dbReference type="GO" id="GO:0016628">
    <property type="term" value="F:oxidoreductase activity, acting on the CH-CH group of donors, NAD or NADP as acceptor"/>
    <property type="evidence" value="ECO:0007669"/>
    <property type="project" value="InterPro"/>
</dbReference>
<protein>
    <submittedName>
        <fullName evidence="2">Geranylgeranyl reductase</fullName>
    </submittedName>
</protein>
<organism evidence="2 3">
    <name type="scientific">Collimonas arenae</name>
    <dbReference type="NCBI Taxonomy" id="279058"/>
    <lineage>
        <taxon>Bacteria</taxon>
        <taxon>Pseudomonadati</taxon>
        <taxon>Pseudomonadota</taxon>
        <taxon>Betaproteobacteria</taxon>
        <taxon>Burkholderiales</taxon>
        <taxon>Oxalobacteraceae</taxon>
        <taxon>Collimonas</taxon>
    </lineage>
</organism>
<dbReference type="PANTHER" id="PTHR42685">
    <property type="entry name" value="GERANYLGERANYL DIPHOSPHATE REDUCTASE"/>
    <property type="match status" value="1"/>
</dbReference>
<dbReference type="EMBL" id="CP009962">
    <property type="protein sequence ID" value="AIY39341.1"/>
    <property type="molecule type" value="Genomic_DNA"/>
</dbReference>
<name>A0A0A1F492_9BURK</name>
<dbReference type="PRINTS" id="PR00420">
    <property type="entry name" value="RNGMNOXGNASE"/>
</dbReference>
<dbReference type="HOGENOM" id="CLU_024648_5_0_4"/>
<feature type="domain" description="FAD-binding" evidence="1">
    <location>
        <begin position="6"/>
        <end position="158"/>
    </location>
</feature>
<dbReference type="OrthoDB" id="103324at2"/>
<dbReference type="SUPFAM" id="SSF51905">
    <property type="entry name" value="FAD/NAD(P)-binding domain"/>
    <property type="match status" value="1"/>
</dbReference>
<dbReference type="InterPro" id="IPR036188">
    <property type="entry name" value="FAD/NAD-bd_sf"/>
</dbReference>
<proteinExistence type="predicted"/>
<dbReference type="GO" id="GO:0071949">
    <property type="term" value="F:FAD binding"/>
    <property type="evidence" value="ECO:0007669"/>
    <property type="project" value="InterPro"/>
</dbReference>
<dbReference type="KEGG" id="care:LT85_0181"/>
<reference evidence="3" key="1">
    <citation type="journal article" date="2014" name="Soil Biol. Biochem.">
        <title>Structure and function of bacterial communities in ageing soils: Insights from the Mendocino ecological staircase.</title>
        <authorList>
            <person name="Uroz S."/>
            <person name="Tech J.J."/>
            <person name="Sawaya N.A."/>
            <person name="Frey-Klett P."/>
            <person name="Leveau J.H.J."/>
        </authorList>
    </citation>
    <scope>NUCLEOTIDE SEQUENCE [LARGE SCALE GENOMIC DNA]</scope>
    <source>
        <strain evidence="3">Cal35</strain>
    </source>
</reference>
<dbReference type="STRING" id="279058.LT85_0181"/>
<dbReference type="RefSeq" id="WP_038484163.1">
    <property type="nucleotide sequence ID" value="NZ_CP009962.1"/>
</dbReference>
<dbReference type="PANTHER" id="PTHR42685:SF22">
    <property type="entry name" value="CONDITIONED MEDIUM FACTOR RECEPTOR 1"/>
    <property type="match status" value="1"/>
</dbReference>
<dbReference type="InterPro" id="IPR002938">
    <property type="entry name" value="FAD-bd"/>
</dbReference>
<evidence type="ECO:0000313" key="3">
    <source>
        <dbReference type="Proteomes" id="UP000030302"/>
    </source>
</evidence>
<sequence length="382" mass="42104">MFADDSDVLIVGAGPAGAHLAYLLAQQGLQVTIIDKQAFPRAKVCGGGLSRKAMDLLGFELGDTMHQPISGAILTYGNRDTVLKEMPSMAACTVVRSEFDQMLLERARAQGVRFCAETAFIDATESADAVSVTTSRGVFRSRLLLAADGASSAVRNRLFGKDLVTYVPALEALVWPEDGALEEFGQRALFDFDGMPHGYGWIFPKRDHFNVGVYSPFGGTALRQHLDRFAAAYAGLQRPQRITYQGYVIPLSNRRREFQRGRVWLLGDAAGLAEALFGEGIYFALKTAVLAARAIAEDGLRADSSGYSRLLRRELLPELRAATWMARLVYRFPKLTFSHLVLNQRINQDFAGLISGEIGYRHCLYKTALGFPRWLMPSKAPV</sequence>